<dbReference type="RefSeq" id="WP_015861263.1">
    <property type="nucleotide sequence ID" value="NC_012796.1"/>
</dbReference>
<dbReference type="KEGG" id="dma:DMR_25950"/>
<reference evidence="1 2" key="1">
    <citation type="journal article" date="2009" name="Genome Res.">
        <title>Whole genome sequence of Desulfovibrio magneticus strain RS-1 revealed common gene clusters in magnetotactic bacteria.</title>
        <authorList>
            <person name="Nakazawa H."/>
            <person name="Arakaki A."/>
            <person name="Narita-Yamada S."/>
            <person name="Yashiro I."/>
            <person name="Jinno K."/>
            <person name="Aoki N."/>
            <person name="Tsuruyama A."/>
            <person name="Okamura Y."/>
            <person name="Tanikawa S."/>
            <person name="Fujita N."/>
            <person name="Takeyama H."/>
            <person name="Matsunaga T."/>
        </authorList>
    </citation>
    <scope>NUCLEOTIDE SEQUENCE [LARGE SCALE GENOMIC DNA]</scope>
    <source>
        <strain evidence="2">ATCC 700980 / DSM 13731 / RS-1</strain>
    </source>
</reference>
<dbReference type="EMBL" id="AP010904">
    <property type="protein sequence ID" value="BAH76086.1"/>
    <property type="molecule type" value="Genomic_DNA"/>
</dbReference>
<evidence type="ECO:0000313" key="2">
    <source>
        <dbReference type="Proteomes" id="UP000009071"/>
    </source>
</evidence>
<keyword evidence="2" id="KW-1185">Reference proteome</keyword>
<dbReference type="STRING" id="573370.DMR_25950"/>
<dbReference type="AlphaFoldDB" id="C4XU64"/>
<evidence type="ECO:0000313" key="1">
    <source>
        <dbReference type="EMBL" id="BAH76086.1"/>
    </source>
</evidence>
<protein>
    <submittedName>
        <fullName evidence="1">Uncharacterized protein</fullName>
    </submittedName>
</protein>
<organism evidence="1 2">
    <name type="scientific">Solidesulfovibrio magneticus (strain ATCC 700980 / DSM 13731 / RS-1)</name>
    <name type="common">Desulfovibrio magneticus</name>
    <dbReference type="NCBI Taxonomy" id="573370"/>
    <lineage>
        <taxon>Bacteria</taxon>
        <taxon>Pseudomonadati</taxon>
        <taxon>Thermodesulfobacteriota</taxon>
        <taxon>Desulfovibrionia</taxon>
        <taxon>Desulfovibrionales</taxon>
        <taxon>Desulfovibrionaceae</taxon>
        <taxon>Solidesulfovibrio</taxon>
    </lineage>
</organism>
<sequence>MEEMMPAFALRYISGPQLKLTVSDEHTVEAASLDEALRTRSDWPIERNWPGTCAWAKNPGTSLYHVEAWEGTLLA</sequence>
<name>C4XU64_SOLM1</name>
<proteinExistence type="predicted"/>
<gene>
    <name evidence="1" type="ordered locus">DMR_25950</name>
</gene>
<dbReference type="Proteomes" id="UP000009071">
    <property type="component" value="Chromosome"/>
</dbReference>
<accession>C4XU64</accession>
<dbReference type="HOGENOM" id="CLU_2665201_0_0_7"/>